<evidence type="ECO:0000259" key="9">
    <source>
        <dbReference type="Pfam" id="PF00749"/>
    </source>
</evidence>
<evidence type="ECO:0000256" key="4">
    <source>
        <dbReference type="ARBA" id="ARBA00022833"/>
    </source>
</evidence>
<feature type="domain" description="Glutamyl/glutaminyl-tRNA synthetase class Ib catalytic" evidence="9">
    <location>
        <begin position="7"/>
        <end position="241"/>
    </location>
</feature>
<dbReference type="PANTHER" id="PTHR43311">
    <property type="entry name" value="GLUTAMATE--TRNA LIGASE"/>
    <property type="match status" value="1"/>
</dbReference>
<proteinExistence type="inferred from homology"/>
<feature type="binding site" evidence="7">
    <location>
        <position position="195"/>
    </location>
    <ligand>
        <name>L-glutamate</name>
        <dbReference type="ChEBI" id="CHEBI:29985"/>
    </ligand>
</feature>
<evidence type="ECO:0000256" key="8">
    <source>
        <dbReference type="RuleBase" id="RU363037"/>
    </source>
</evidence>
<dbReference type="RefSeq" id="WP_110188316.1">
    <property type="nucleotide sequence ID" value="NZ_CP177354.1"/>
</dbReference>
<evidence type="ECO:0000256" key="6">
    <source>
        <dbReference type="ARBA" id="ARBA00023146"/>
    </source>
</evidence>
<dbReference type="Pfam" id="PF00749">
    <property type="entry name" value="tRNA-synt_1c"/>
    <property type="match status" value="1"/>
</dbReference>
<dbReference type="EMBL" id="LAPT01000082">
    <property type="protein sequence ID" value="PXF30143.1"/>
    <property type="molecule type" value="Genomic_DNA"/>
</dbReference>
<dbReference type="PANTHER" id="PTHR43311:SF1">
    <property type="entry name" value="GLUTAMYL-Q TRNA(ASP) SYNTHETASE"/>
    <property type="match status" value="1"/>
</dbReference>
<reference evidence="10 11" key="1">
    <citation type="submission" date="2015-03" db="EMBL/GenBank/DDBJ databases">
        <authorList>
            <person name="Krishnan R."/>
            <person name="Midha S."/>
            <person name="Patil P.B."/>
            <person name="Rameshkumar N."/>
        </authorList>
    </citation>
    <scope>NUCLEOTIDE SEQUENCE [LARGE SCALE GENOMIC DNA]</scope>
    <source>
        <strain evidence="10 11">L1E11</strain>
    </source>
</reference>
<dbReference type="EC" id="6.1.1.-" evidence="7"/>
<name>A0ABX5LXA7_9GAMM</name>
<keyword evidence="8" id="KW-0648">Protein biosynthesis</keyword>
<feature type="binding site" evidence="7">
    <location>
        <position position="120"/>
    </location>
    <ligand>
        <name>Zn(2+)</name>
        <dbReference type="ChEBI" id="CHEBI:29105"/>
    </ligand>
</feature>
<feature type="binding site" evidence="7">
    <location>
        <position position="124"/>
    </location>
    <ligand>
        <name>Zn(2+)</name>
        <dbReference type="ChEBI" id="CHEBI:29105"/>
    </ligand>
</feature>
<dbReference type="NCBIfam" id="NF004314">
    <property type="entry name" value="PRK05710.1-3"/>
    <property type="match status" value="1"/>
</dbReference>
<evidence type="ECO:0000256" key="5">
    <source>
        <dbReference type="ARBA" id="ARBA00022840"/>
    </source>
</evidence>
<feature type="binding site" evidence="7">
    <location>
        <position position="101"/>
    </location>
    <ligand>
        <name>Zn(2+)</name>
        <dbReference type="ChEBI" id="CHEBI:29105"/>
    </ligand>
</feature>
<dbReference type="NCBIfam" id="TIGR03838">
    <property type="entry name" value="queuosine_YadB"/>
    <property type="match status" value="1"/>
</dbReference>
<evidence type="ECO:0000256" key="7">
    <source>
        <dbReference type="HAMAP-Rule" id="MF_01428"/>
    </source>
</evidence>
<comment type="caution">
    <text evidence="10">The sequence shown here is derived from an EMBL/GenBank/DDBJ whole genome shotgun (WGS) entry which is preliminary data.</text>
</comment>
<feature type="binding site" evidence="7">
    <location>
        <position position="236"/>
    </location>
    <ligand>
        <name>ATP</name>
        <dbReference type="ChEBI" id="CHEBI:30616"/>
    </ligand>
</feature>
<sequence>MSGYIGRFAPSPTGLLHFGSLLAALASYLDARAHQGLWLVRIEDLDPPREMPGAAAHILRTLERLQLHWDGPVRYQHQQHERYQAAIDILLTQQQAYPCSCSRKQLDQRHVSRGPQGQVYDRYCLTHPPAAGNACAIRLKVEQTRCRFIDRVQGPVEYDFASLGDVVIKRKDGPFAYQLAVVLDDAEQGITHIVRGSDLLDSTPWQVSLQQALALPHPSHAHIPVIVNNDGQKLSKQTFAQPLDAKDSSQLICAALDCLHHPLPDELRKAPVPEQLAWAVRHWRIAHLPAELTFHHPYWGKR</sequence>
<dbReference type="InterPro" id="IPR049940">
    <property type="entry name" value="GluQ/Sye"/>
</dbReference>
<dbReference type="InterPro" id="IPR000924">
    <property type="entry name" value="Glu/Gln-tRNA-synth"/>
</dbReference>
<dbReference type="Proteomes" id="UP000248090">
    <property type="component" value="Unassembled WGS sequence"/>
</dbReference>
<keyword evidence="5 7" id="KW-0067">ATP-binding</keyword>
<keyword evidence="2 7" id="KW-0479">Metal-binding</keyword>
<protein>
    <recommendedName>
        <fullName evidence="7">Glutamyl-Q tRNA(Asp) synthetase</fullName>
        <shortName evidence="7">Glu-Q-RSs</shortName>
        <ecNumber evidence="7">6.1.1.-</ecNumber>
    </recommendedName>
</protein>
<feature type="binding site" evidence="7">
    <location>
        <position position="177"/>
    </location>
    <ligand>
        <name>L-glutamate</name>
        <dbReference type="ChEBI" id="CHEBI:29985"/>
    </ligand>
</feature>
<comment type="similarity">
    <text evidence="7">Belongs to the class-I aminoacyl-tRNA synthetase family. GluQ subfamily.</text>
</comment>
<dbReference type="PRINTS" id="PR00987">
    <property type="entry name" value="TRNASYNTHGLU"/>
</dbReference>
<dbReference type="InterPro" id="IPR020058">
    <property type="entry name" value="Glu/Gln-tRNA-synth_Ib_cat-dom"/>
</dbReference>
<evidence type="ECO:0000313" key="11">
    <source>
        <dbReference type="Proteomes" id="UP000248090"/>
    </source>
</evidence>
<feature type="short sequence motif" description="'KMSKS' region" evidence="7">
    <location>
        <begin position="233"/>
        <end position="237"/>
    </location>
</feature>
<keyword evidence="3 7" id="KW-0547">Nucleotide-binding</keyword>
<dbReference type="InterPro" id="IPR014729">
    <property type="entry name" value="Rossmann-like_a/b/a_fold"/>
</dbReference>
<accession>A0ABX5LXA7</accession>
<dbReference type="SUPFAM" id="SSF52374">
    <property type="entry name" value="Nucleotidylyl transferase"/>
    <property type="match status" value="1"/>
</dbReference>
<gene>
    <name evidence="7" type="primary">gluQ</name>
    <name evidence="10" type="ORF">WH50_16465</name>
</gene>
<evidence type="ECO:0000256" key="2">
    <source>
        <dbReference type="ARBA" id="ARBA00022723"/>
    </source>
</evidence>
<keyword evidence="11" id="KW-1185">Reference proteome</keyword>
<feature type="short sequence motif" description="'HIGH' region" evidence="7">
    <location>
        <begin position="10"/>
        <end position="20"/>
    </location>
</feature>
<feature type="binding site" evidence="7">
    <location>
        <position position="99"/>
    </location>
    <ligand>
        <name>Zn(2+)</name>
        <dbReference type="ChEBI" id="CHEBI:29105"/>
    </ligand>
</feature>
<keyword evidence="4 7" id="KW-0862">Zinc</keyword>
<evidence type="ECO:0000256" key="1">
    <source>
        <dbReference type="ARBA" id="ARBA00022598"/>
    </source>
</evidence>
<keyword evidence="1 7" id="KW-0436">Ligase</keyword>
<feature type="binding site" evidence="7">
    <location>
        <position position="43"/>
    </location>
    <ligand>
        <name>L-glutamate</name>
        <dbReference type="ChEBI" id="CHEBI:29985"/>
    </ligand>
</feature>
<evidence type="ECO:0000313" key="10">
    <source>
        <dbReference type="EMBL" id="PXF30143.1"/>
    </source>
</evidence>
<dbReference type="HAMAP" id="MF_01428">
    <property type="entry name" value="Glu_Q_tRNA_synth"/>
    <property type="match status" value="1"/>
</dbReference>
<keyword evidence="6 7" id="KW-0030">Aminoacyl-tRNA synthetase</keyword>
<comment type="function">
    <text evidence="7">Catalyzes the tRNA-independent activation of glutamate in presence of ATP and the subsequent transfer of glutamate onto a tRNA(Asp). Glutamate is transferred on the 2-amino-5-(4,5-dihydroxy-2-cyclopenten-1-yl) moiety of the queuosine in the wobble position of the QUC anticodon.</text>
</comment>
<evidence type="ECO:0000256" key="3">
    <source>
        <dbReference type="ARBA" id="ARBA00022741"/>
    </source>
</evidence>
<comment type="cofactor">
    <cofactor evidence="7">
        <name>Zn(2+)</name>
        <dbReference type="ChEBI" id="CHEBI:29105"/>
    </cofactor>
    <text evidence="7">Binds 1 zinc ion per subunit.</text>
</comment>
<dbReference type="Gene3D" id="3.40.50.620">
    <property type="entry name" value="HUPs"/>
    <property type="match status" value="1"/>
</dbReference>
<feature type="binding site" evidence="7">
    <location>
        <begin position="7"/>
        <end position="11"/>
    </location>
    <ligand>
        <name>L-glutamate</name>
        <dbReference type="ChEBI" id="CHEBI:29985"/>
    </ligand>
</feature>
<dbReference type="InterPro" id="IPR022380">
    <property type="entry name" value="Glu-Q_tRNA(Asp)_Synthase"/>
</dbReference>
<organism evidence="10 11">
    <name type="scientific">Pokkaliibacter plantistimulans</name>
    <dbReference type="NCBI Taxonomy" id="1635171"/>
    <lineage>
        <taxon>Bacteria</taxon>
        <taxon>Pseudomonadati</taxon>
        <taxon>Pseudomonadota</taxon>
        <taxon>Gammaproteobacteria</taxon>
        <taxon>Oceanospirillales</taxon>
        <taxon>Balneatrichaceae</taxon>
        <taxon>Pokkaliibacter</taxon>
    </lineage>
</organism>